<sequence length="380" mass="44353">MAKLTEFIASLFRPKQSDEDQYYDDEAVETPEHFVPSTQITPHVLPAAFNENLPISARIAEQQPVPETQENAKIEIMIPYWLEDEDTLRDEGVLFGLSESDPNEKTDIIQKYFSNLAAGHIANVEEQNERIQELNLFIGQKNNRIEELQEKLKNPASRTEQEHHLPRTLIGITLCIAMCIGNFFLIRESLKPVFNDNSWIALGVFLAGMFSLFGRISLFHDTESRVTWKALLEEVGLPFATALFVFANVITYQTWWQAFALFIFVFFLFLFAGKLLLSNITVLRNDLQSWFNIRKDQQDFTDNNFNWESECQSLQSEIDELRVKKWQILREQSGSETERDRLYAKRDMLIKLFESEFYLARRMKNELTTRQLNLIQRGSK</sequence>
<dbReference type="RefSeq" id="WP_167276432.1">
    <property type="nucleotide sequence ID" value="NZ_JAASQJ010000006.1"/>
</dbReference>
<protein>
    <submittedName>
        <fullName evidence="2">Molecular chaperone GrpE (Heat shock protein)</fullName>
    </submittedName>
</protein>
<keyword evidence="1" id="KW-0812">Transmembrane</keyword>
<feature type="transmembrane region" description="Helical" evidence="1">
    <location>
        <begin position="256"/>
        <end position="277"/>
    </location>
</feature>
<gene>
    <name evidence="2" type="ORF">FHS68_005078</name>
</gene>
<evidence type="ECO:0000313" key="3">
    <source>
        <dbReference type="Proteomes" id="UP001179181"/>
    </source>
</evidence>
<comment type="caution">
    <text evidence="2">The sequence shown here is derived from an EMBL/GenBank/DDBJ whole genome shotgun (WGS) entry which is preliminary data.</text>
</comment>
<proteinExistence type="predicted"/>
<reference evidence="2 3" key="1">
    <citation type="submission" date="2020-03" db="EMBL/GenBank/DDBJ databases">
        <title>Genomic Encyclopedia of Type Strains, Phase IV (KMG-IV): sequencing the most valuable type-strain genomes for metagenomic binning, comparative biology and taxonomic classification.</title>
        <authorList>
            <person name="Goeker M."/>
        </authorList>
    </citation>
    <scope>NUCLEOTIDE SEQUENCE [LARGE SCALE GENOMIC DNA]</scope>
    <source>
        <strain evidence="2 3">DSM 102865</strain>
    </source>
</reference>
<feature type="transmembrane region" description="Helical" evidence="1">
    <location>
        <begin position="198"/>
        <end position="218"/>
    </location>
</feature>
<organism evidence="2 3">
    <name type="scientific">Dyadobacter arcticus</name>
    <dbReference type="NCBI Taxonomy" id="1078754"/>
    <lineage>
        <taxon>Bacteria</taxon>
        <taxon>Pseudomonadati</taxon>
        <taxon>Bacteroidota</taxon>
        <taxon>Cytophagia</taxon>
        <taxon>Cytophagales</taxon>
        <taxon>Spirosomataceae</taxon>
        <taxon>Dyadobacter</taxon>
    </lineage>
</organism>
<evidence type="ECO:0000313" key="2">
    <source>
        <dbReference type="EMBL" id="NIJ55885.1"/>
    </source>
</evidence>
<dbReference type="Proteomes" id="UP001179181">
    <property type="component" value="Unassembled WGS sequence"/>
</dbReference>
<keyword evidence="3" id="KW-1185">Reference proteome</keyword>
<evidence type="ECO:0000256" key="1">
    <source>
        <dbReference type="SAM" id="Phobius"/>
    </source>
</evidence>
<dbReference type="EMBL" id="JAASQJ010000006">
    <property type="protein sequence ID" value="NIJ55885.1"/>
    <property type="molecule type" value="Genomic_DNA"/>
</dbReference>
<feature type="transmembrane region" description="Helical" evidence="1">
    <location>
        <begin position="230"/>
        <end position="250"/>
    </location>
</feature>
<keyword evidence="1" id="KW-0472">Membrane</keyword>
<accession>A0ABX0UWB5</accession>
<name>A0ABX0UWB5_9BACT</name>
<keyword evidence="1" id="KW-1133">Transmembrane helix</keyword>
<feature type="transmembrane region" description="Helical" evidence="1">
    <location>
        <begin position="168"/>
        <end position="186"/>
    </location>
</feature>